<reference evidence="1 2" key="1">
    <citation type="journal article" date="2019" name="Nat. Ecol. Evol.">
        <title>Megaphylogeny resolves global patterns of mushroom evolution.</title>
        <authorList>
            <person name="Varga T."/>
            <person name="Krizsan K."/>
            <person name="Foldi C."/>
            <person name="Dima B."/>
            <person name="Sanchez-Garcia M."/>
            <person name="Sanchez-Ramirez S."/>
            <person name="Szollosi G.J."/>
            <person name="Szarkandi J.G."/>
            <person name="Papp V."/>
            <person name="Albert L."/>
            <person name="Andreopoulos W."/>
            <person name="Angelini C."/>
            <person name="Antonin V."/>
            <person name="Barry K.W."/>
            <person name="Bougher N.L."/>
            <person name="Buchanan P."/>
            <person name="Buyck B."/>
            <person name="Bense V."/>
            <person name="Catcheside P."/>
            <person name="Chovatia M."/>
            <person name="Cooper J."/>
            <person name="Damon W."/>
            <person name="Desjardin D."/>
            <person name="Finy P."/>
            <person name="Geml J."/>
            <person name="Haridas S."/>
            <person name="Hughes K."/>
            <person name="Justo A."/>
            <person name="Karasinski D."/>
            <person name="Kautmanova I."/>
            <person name="Kiss B."/>
            <person name="Kocsube S."/>
            <person name="Kotiranta H."/>
            <person name="LaButti K.M."/>
            <person name="Lechner B.E."/>
            <person name="Liimatainen K."/>
            <person name="Lipzen A."/>
            <person name="Lukacs Z."/>
            <person name="Mihaltcheva S."/>
            <person name="Morgado L.N."/>
            <person name="Niskanen T."/>
            <person name="Noordeloos M.E."/>
            <person name="Ohm R.A."/>
            <person name="Ortiz-Santana B."/>
            <person name="Ovrebo C."/>
            <person name="Racz N."/>
            <person name="Riley R."/>
            <person name="Savchenko A."/>
            <person name="Shiryaev A."/>
            <person name="Soop K."/>
            <person name="Spirin V."/>
            <person name="Szebenyi C."/>
            <person name="Tomsovsky M."/>
            <person name="Tulloss R.E."/>
            <person name="Uehling J."/>
            <person name="Grigoriev I.V."/>
            <person name="Vagvolgyi C."/>
            <person name="Papp T."/>
            <person name="Martin F.M."/>
            <person name="Miettinen O."/>
            <person name="Hibbett D.S."/>
            <person name="Nagy L.G."/>
        </authorList>
    </citation>
    <scope>NUCLEOTIDE SEQUENCE [LARGE SCALE GENOMIC DNA]</scope>
    <source>
        <strain evidence="1 2">NL-1719</strain>
    </source>
</reference>
<keyword evidence="2" id="KW-1185">Reference proteome</keyword>
<organism evidence="1 2">
    <name type="scientific">Pluteus cervinus</name>
    <dbReference type="NCBI Taxonomy" id="181527"/>
    <lineage>
        <taxon>Eukaryota</taxon>
        <taxon>Fungi</taxon>
        <taxon>Dikarya</taxon>
        <taxon>Basidiomycota</taxon>
        <taxon>Agaricomycotina</taxon>
        <taxon>Agaricomycetes</taxon>
        <taxon>Agaricomycetidae</taxon>
        <taxon>Agaricales</taxon>
        <taxon>Pluteineae</taxon>
        <taxon>Pluteaceae</taxon>
        <taxon>Pluteus</taxon>
    </lineage>
</organism>
<dbReference type="EMBL" id="ML208480">
    <property type="protein sequence ID" value="TFK64311.1"/>
    <property type="molecule type" value="Genomic_DNA"/>
</dbReference>
<dbReference type="Proteomes" id="UP000308600">
    <property type="component" value="Unassembled WGS sequence"/>
</dbReference>
<gene>
    <name evidence="1" type="ORF">BDN72DRAFT_861464</name>
</gene>
<evidence type="ECO:0000313" key="1">
    <source>
        <dbReference type="EMBL" id="TFK64311.1"/>
    </source>
</evidence>
<protein>
    <submittedName>
        <fullName evidence="1">Uncharacterized protein</fullName>
    </submittedName>
</protein>
<proteinExistence type="predicted"/>
<name>A0ACD3AF55_9AGAR</name>
<evidence type="ECO:0000313" key="2">
    <source>
        <dbReference type="Proteomes" id="UP000308600"/>
    </source>
</evidence>
<accession>A0ACD3AF55</accession>
<sequence>MQFSSKFSLLASALFATLTFQNVNAAPSLSSGVVTEAQLLNWIATTDSELTFIGEPITGLSKREADVMVVFCSDRVNGACGGPCTVYNGPSVCLSAPGTNCLAATANVGFCNEGGCSGSCNSFDSCGDMLNNGFCFTPGTDSILVPFVP</sequence>